<accession>A0AAE0MK62</accession>
<evidence type="ECO:0000256" key="1">
    <source>
        <dbReference type="SAM" id="Phobius"/>
    </source>
</evidence>
<keyword evidence="1" id="KW-0472">Membrane</keyword>
<dbReference type="AlphaFoldDB" id="A0AAE0MK62"/>
<reference evidence="2" key="1">
    <citation type="journal article" date="2023" name="Mol. Phylogenet. Evol.">
        <title>Genome-scale phylogeny and comparative genomics of the fungal order Sordariales.</title>
        <authorList>
            <person name="Hensen N."/>
            <person name="Bonometti L."/>
            <person name="Westerberg I."/>
            <person name="Brannstrom I.O."/>
            <person name="Guillou S."/>
            <person name="Cros-Aarteil S."/>
            <person name="Calhoun S."/>
            <person name="Haridas S."/>
            <person name="Kuo A."/>
            <person name="Mondo S."/>
            <person name="Pangilinan J."/>
            <person name="Riley R."/>
            <person name="LaButti K."/>
            <person name="Andreopoulos B."/>
            <person name="Lipzen A."/>
            <person name="Chen C."/>
            <person name="Yan M."/>
            <person name="Daum C."/>
            <person name="Ng V."/>
            <person name="Clum A."/>
            <person name="Steindorff A."/>
            <person name="Ohm R.A."/>
            <person name="Martin F."/>
            <person name="Silar P."/>
            <person name="Natvig D.O."/>
            <person name="Lalanne C."/>
            <person name="Gautier V."/>
            <person name="Ament-Velasquez S.L."/>
            <person name="Kruys A."/>
            <person name="Hutchinson M.I."/>
            <person name="Powell A.J."/>
            <person name="Barry K."/>
            <person name="Miller A.N."/>
            <person name="Grigoriev I.V."/>
            <person name="Debuchy R."/>
            <person name="Gladieux P."/>
            <person name="Hiltunen Thoren M."/>
            <person name="Johannesson H."/>
        </authorList>
    </citation>
    <scope>NUCLEOTIDE SEQUENCE</scope>
    <source>
        <strain evidence="2">SMH4131-1</strain>
    </source>
</reference>
<name>A0AAE0MK62_9PEZI</name>
<feature type="transmembrane region" description="Helical" evidence="1">
    <location>
        <begin position="376"/>
        <end position="398"/>
    </location>
</feature>
<evidence type="ECO:0000313" key="2">
    <source>
        <dbReference type="EMBL" id="KAK3334084.1"/>
    </source>
</evidence>
<protein>
    <submittedName>
        <fullName evidence="2">Uncharacterized protein</fullName>
    </submittedName>
</protein>
<reference evidence="2" key="2">
    <citation type="submission" date="2023-06" db="EMBL/GenBank/DDBJ databases">
        <authorList>
            <consortium name="Lawrence Berkeley National Laboratory"/>
            <person name="Haridas S."/>
            <person name="Hensen N."/>
            <person name="Bonometti L."/>
            <person name="Westerberg I."/>
            <person name="Brannstrom I.O."/>
            <person name="Guillou S."/>
            <person name="Cros-Aarteil S."/>
            <person name="Calhoun S."/>
            <person name="Kuo A."/>
            <person name="Mondo S."/>
            <person name="Pangilinan J."/>
            <person name="Riley R."/>
            <person name="Labutti K."/>
            <person name="Andreopoulos B."/>
            <person name="Lipzen A."/>
            <person name="Chen C."/>
            <person name="Yanf M."/>
            <person name="Daum C."/>
            <person name="Ng V."/>
            <person name="Clum A."/>
            <person name="Steindorff A."/>
            <person name="Ohm R."/>
            <person name="Martin F."/>
            <person name="Silar P."/>
            <person name="Natvig D."/>
            <person name="Lalanne C."/>
            <person name="Gautier V."/>
            <person name="Ament-Velasquez S.L."/>
            <person name="Kruys A."/>
            <person name="Hutchinson M.I."/>
            <person name="Powell A.J."/>
            <person name="Barry K."/>
            <person name="Miller A.N."/>
            <person name="Grigoriev I.V."/>
            <person name="Debuchy R."/>
            <person name="Gladieux P."/>
            <person name="Thoren M.H."/>
            <person name="Johannesson H."/>
        </authorList>
    </citation>
    <scope>NUCLEOTIDE SEQUENCE</scope>
    <source>
        <strain evidence="2">SMH4131-1</strain>
    </source>
</reference>
<comment type="caution">
    <text evidence="2">The sequence shown here is derived from an EMBL/GenBank/DDBJ whole genome shotgun (WGS) entry which is preliminary data.</text>
</comment>
<feature type="transmembrane region" description="Helical" evidence="1">
    <location>
        <begin position="433"/>
        <end position="452"/>
    </location>
</feature>
<keyword evidence="1" id="KW-1133">Transmembrane helix</keyword>
<gene>
    <name evidence="2" type="ORF">B0T19DRAFT_420016</name>
</gene>
<dbReference type="EMBL" id="JAUEPO010000002">
    <property type="protein sequence ID" value="KAK3334084.1"/>
    <property type="molecule type" value="Genomic_DNA"/>
</dbReference>
<keyword evidence="1" id="KW-0812">Transmembrane</keyword>
<dbReference type="Gene3D" id="1.20.58.340">
    <property type="entry name" value="Magnesium transport protein CorA, transmembrane region"/>
    <property type="match status" value="1"/>
</dbReference>
<sequence length="481" mass="54261">MDLLWRGPKFTDEQYNYFRYSQELPARNLTVANGHGSNQAKTVQQTTVTAAHFAPSAEDGAYTEAQHSVKIDSVAQWDTWLGQVPLSDAIGNPSTTIVFFPRFRSQVEPDLQDIGILKRLPVSRPIFEKVVAKLHIHQAFQLVIIRGQPIICRLKQSDNCITYLLRSNSALKRDLALSLTYFNNTQRTYAAFFGCEQKDITWMQTRFAFTGKTVLAPLTLISAFLELEKMQRFHEVGEYDQEIAELIENFSDETYKSQAYAWVNEDDPKDLVRISRKVTYMKNDMEKWKSEITSLKSNEADFPTAMEMIRVGNTSSTSSPAPKIPLLHAGDYLGRLVSEYEDKIRKCDAMLATVSLAFQMETAGNARKEADKMKTVALLTMFFLPATFVSTLLAMGIFQWRPSSPSDSTSSAVGGGSTPAVDDSVVSPWFWKLYIPLVVALTLVVLGLYYLWTPIKRSLRRANMEKSDELRDDGDVEMGPA</sequence>
<proteinExistence type="predicted"/>
<dbReference type="Proteomes" id="UP001286456">
    <property type="component" value="Unassembled WGS sequence"/>
</dbReference>
<keyword evidence="3" id="KW-1185">Reference proteome</keyword>
<organism evidence="2 3">
    <name type="scientific">Cercophora scortea</name>
    <dbReference type="NCBI Taxonomy" id="314031"/>
    <lineage>
        <taxon>Eukaryota</taxon>
        <taxon>Fungi</taxon>
        <taxon>Dikarya</taxon>
        <taxon>Ascomycota</taxon>
        <taxon>Pezizomycotina</taxon>
        <taxon>Sordariomycetes</taxon>
        <taxon>Sordariomycetidae</taxon>
        <taxon>Sordariales</taxon>
        <taxon>Lasiosphaeriaceae</taxon>
        <taxon>Cercophora</taxon>
    </lineage>
</organism>
<evidence type="ECO:0000313" key="3">
    <source>
        <dbReference type="Proteomes" id="UP001286456"/>
    </source>
</evidence>